<dbReference type="InterPro" id="IPR037026">
    <property type="entry name" value="Vgr_OB-fold_dom_sf"/>
</dbReference>
<dbReference type="Pfam" id="PF04717">
    <property type="entry name" value="Phage_base_V"/>
    <property type="match status" value="1"/>
</dbReference>
<name>A0A246IWH4_9BURK</name>
<dbReference type="SUPFAM" id="SSF69279">
    <property type="entry name" value="Phage tail proteins"/>
    <property type="match status" value="1"/>
</dbReference>
<reference evidence="2 3" key="1">
    <citation type="journal article" date="2008" name="Int. J. Syst. Evol. Microbiol.">
        <title>Description of Roseateles aquatilis sp. nov. and Roseateles terrae sp. nov., in the class Betaproteobacteria, and emended description of the genus Roseateles.</title>
        <authorList>
            <person name="Gomila M."/>
            <person name="Bowien B."/>
            <person name="Falsen E."/>
            <person name="Moore E.R."/>
            <person name="Lalucat J."/>
        </authorList>
    </citation>
    <scope>NUCLEOTIDE SEQUENCE [LARGE SCALE GENOMIC DNA]</scope>
    <source>
        <strain evidence="2 3">CCUG 48205</strain>
    </source>
</reference>
<dbReference type="AlphaFoldDB" id="A0A246IWH4"/>
<dbReference type="RefSeq" id="WP_088387635.1">
    <property type="nucleotide sequence ID" value="NZ_NIOF01000016.1"/>
</dbReference>
<evidence type="ECO:0000259" key="1">
    <source>
        <dbReference type="Pfam" id="PF04717"/>
    </source>
</evidence>
<dbReference type="Gene3D" id="2.40.50.230">
    <property type="entry name" value="Gp5 N-terminal domain"/>
    <property type="match status" value="1"/>
</dbReference>
<dbReference type="InterPro" id="IPR006531">
    <property type="entry name" value="Gp5/Vgr_OB"/>
</dbReference>
<protein>
    <recommendedName>
        <fullName evidence="1">Gp5/Type VI secretion system Vgr protein OB-fold domain-containing protein</fullName>
    </recommendedName>
</protein>
<evidence type="ECO:0000313" key="3">
    <source>
        <dbReference type="Proteomes" id="UP000197468"/>
    </source>
</evidence>
<evidence type="ECO:0000313" key="2">
    <source>
        <dbReference type="EMBL" id="OWQ84397.1"/>
    </source>
</evidence>
<dbReference type="Proteomes" id="UP000197468">
    <property type="component" value="Unassembled WGS sequence"/>
</dbReference>
<dbReference type="OrthoDB" id="1907165at2"/>
<keyword evidence="3" id="KW-1185">Reference proteome</keyword>
<proteinExistence type="predicted"/>
<feature type="domain" description="Gp5/Type VI secretion system Vgr protein OB-fold" evidence="1">
    <location>
        <begin position="376"/>
        <end position="450"/>
    </location>
</feature>
<dbReference type="InterPro" id="IPR006533">
    <property type="entry name" value="T6SS_Vgr_RhsGE"/>
</dbReference>
<comment type="caution">
    <text evidence="2">The sequence shown here is derived from an EMBL/GenBank/DDBJ whole genome shotgun (WGS) entry which is preliminary data.</text>
</comment>
<sequence length="595" mass="63137">MPISPALTDTGPLRLTVSCAGEDQPDLPLVSVTVRHALNTISWAQIVVVDGDMPNNAVPLGDGSLFKPGTAIVVKAGYGDDESEIFSGVVVRQGFKIGANNYSRLEIECRHAVCTATLGRRSAHYTQQTDSAIIETLLRRHGVSAQVESTAVTHPELAQHYCSDWDFIVARADAMGLVLRLAGPKLVVESPAFDAAAALSVTWGDDLIDFSADIDARTQWTSVQASSWDPSQQDLLQGASEAPIDGNAHGDLKGATLSTLGGLDPLALQSCTPLGKDMLDAWAKATQLKATLARQRGRLSFQGNALAVPGALVELNGVGKRFGGDVYLTAVQHEITNGDWITHGEFGRHPDWQMERRDVLAPPNSGLLPGISGLHIGVVMKLDEDPLGESRVQVRLPALQAEAPGIWARLTQLHASSGFGHFFVPEIGDEVLLGFLNDDPCHPVVLGSLYSSKRQPPYAFEAENDTKAIVTRCLHRIEFNEKDKIITVVTPGKNTVVLDDKDKSILVKDENGNSVKLSSAGIVLDSPKDIKLTAGAGIAMKASTGITLDCDADIKSSALNIAAEAKVGFTGKGSATAELSASGQTTVKGGLVMIN</sequence>
<dbReference type="EMBL" id="NIOF01000016">
    <property type="protein sequence ID" value="OWQ84397.1"/>
    <property type="molecule type" value="Genomic_DNA"/>
</dbReference>
<organism evidence="2 3">
    <name type="scientific">Roseateles aquatilis</name>
    <dbReference type="NCBI Taxonomy" id="431061"/>
    <lineage>
        <taxon>Bacteria</taxon>
        <taxon>Pseudomonadati</taxon>
        <taxon>Pseudomonadota</taxon>
        <taxon>Betaproteobacteria</taxon>
        <taxon>Burkholderiales</taxon>
        <taxon>Sphaerotilaceae</taxon>
        <taxon>Roseateles</taxon>
    </lineage>
</organism>
<accession>A0A246IWH4</accession>
<dbReference type="SUPFAM" id="SSF69255">
    <property type="entry name" value="gp5 N-terminal domain-like"/>
    <property type="match status" value="1"/>
</dbReference>
<gene>
    <name evidence="2" type="ORF">CDN99_24180</name>
</gene>
<dbReference type="NCBIfam" id="TIGR01646">
    <property type="entry name" value="vgr_GE"/>
    <property type="match status" value="1"/>
</dbReference>